<evidence type="ECO:0000313" key="5">
    <source>
        <dbReference type="Proteomes" id="UP001243286"/>
    </source>
</evidence>
<name>A0ABT6R4F2_9BACL</name>
<proteinExistence type="inferred from homology"/>
<dbReference type="RefSeq" id="WP_026830202.1">
    <property type="nucleotide sequence ID" value="NZ_JASBQV010000022.1"/>
</dbReference>
<gene>
    <name evidence="4" type="ORF">QK289_12520</name>
</gene>
<dbReference type="Pfam" id="PF13727">
    <property type="entry name" value="CoA_binding_3"/>
    <property type="match status" value="1"/>
</dbReference>
<keyword evidence="2" id="KW-1133">Transmembrane helix</keyword>
<dbReference type="Proteomes" id="UP001243286">
    <property type="component" value="Unassembled WGS sequence"/>
</dbReference>
<dbReference type="EMBL" id="JASBQV010000022">
    <property type="protein sequence ID" value="MDI3235835.1"/>
    <property type="molecule type" value="Genomic_DNA"/>
</dbReference>
<dbReference type="InterPro" id="IPR051203">
    <property type="entry name" value="Polysaccharide_Synthase-Rel"/>
</dbReference>
<keyword evidence="2" id="KW-0812">Transmembrane</keyword>
<dbReference type="Gene3D" id="3.40.50.720">
    <property type="entry name" value="NAD(P)-binding Rossmann-like Domain"/>
    <property type="match status" value="2"/>
</dbReference>
<dbReference type="CDD" id="cd05237">
    <property type="entry name" value="UDP_invert_4-6DH_SDR_e"/>
    <property type="match status" value="1"/>
</dbReference>
<comment type="similarity">
    <text evidence="1">Belongs to the polysaccharide synthase family.</text>
</comment>
<evidence type="ECO:0000313" key="4">
    <source>
        <dbReference type="EMBL" id="MDI3235835.1"/>
    </source>
</evidence>
<dbReference type="InterPro" id="IPR036291">
    <property type="entry name" value="NAD(P)-bd_dom_sf"/>
</dbReference>
<feature type="transmembrane region" description="Helical" evidence="2">
    <location>
        <begin position="84"/>
        <end position="106"/>
    </location>
</feature>
<evidence type="ECO:0000259" key="3">
    <source>
        <dbReference type="Pfam" id="PF02719"/>
    </source>
</evidence>
<dbReference type="PANTHER" id="PTHR43318">
    <property type="entry name" value="UDP-N-ACETYLGLUCOSAMINE 4,6-DEHYDRATASE"/>
    <property type="match status" value="1"/>
</dbReference>
<dbReference type="Pfam" id="PF02719">
    <property type="entry name" value="Polysacc_synt_2"/>
    <property type="match status" value="1"/>
</dbReference>
<comment type="caution">
    <text evidence="4">The sequence shown here is derived from an EMBL/GenBank/DDBJ whole genome shotgun (WGS) entry which is preliminary data.</text>
</comment>
<feature type="transmembrane region" description="Helical" evidence="2">
    <location>
        <begin position="52"/>
        <end position="72"/>
    </location>
</feature>
<reference evidence="4 5" key="1">
    <citation type="submission" date="2023-04" db="EMBL/GenBank/DDBJ databases">
        <title>Antarctic isolates genomes.</title>
        <authorList>
            <person name="Dimov S.G."/>
        </authorList>
    </citation>
    <scope>NUCLEOTIDE SEQUENCE [LARGE SCALE GENOMIC DNA]</scope>
    <source>
        <strain evidence="4 5">AL19</strain>
    </source>
</reference>
<feature type="transmembrane region" description="Helical" evidence="2">
    <location>
        <begin position="20"/>
        <end position="37"/>
    </location>
</feature>
<keyword evidence="2" id="KW-0472">Membrane</keyword>
<sequence>MQPPPFQQYRRHVKIGLLRLIDAAVIIAATVVTFYFFNPLNLTANFELMDAIEIALIQWVALTLVAHWMRFYQIIWRYASLRDLGVLLVVVVASSFVLLGLEYALFDFAVERAVFLQTGLVLNGILFVRLLIRGRSLELKRENRTLGKRTLIIGAGASGQMITKELKQKKAHILNVVGLLDDLPELKGMMIHGVPVIGTIEQLECIIEEFKIEAVVLAIPSLSYPDRVSLLNRIKQTKVEAHTLPMLVELASGQVSVNQIREVSIADLLGREPVELDITEIEKSVSQATVLVTGAGGSIGSEICRQLVKFKPEHLILLGHGENSIYLIRRELEAETEGITLHSVIADVQDADRMMDVMHRFKPDLVYHAAAHKHVPLMEDNPSEAVKNNVYGTRNVALAAEAAGVNRVVMISTDKAVNPTSVMGATKRIAEMVIQQIARNSQTTFAVVRFGNVLGSRGSVIPLFKEQIAKGGPITVTDPAMTRYFMTIPEASRLVIQASVLAEGGEVFVLDMGEPVNITTLARNLIHLSGFTEEQIPIVYSGIRKGEKLYEELLATEEVHEERVFEKILVGKTCPFGSIDPYLRNIASAIDDEQALRTYLLEATNRTDKMPETIPPAIRIARE</sequence>
<accession>A0ABT6R4F2</accession>
<keyword evidence="5" id="KW-1185">Reference proteome</keyword>
<evidence type="ECO:0000256" key="2">
    <source>
        <dbReference type="SAM" id="Phobius"/>
    </source>
</evidence>
<feature type="domain" description="Polysaccharide biosynthesis protein CapD-like" evidence="3">
    <location>
        <begin position="290"/>
        <end position="570"/>
    </location>
</feature>
<evidence type="ECO:0000256" key="1">
    <source>
        <dbReference type="ARBA" id="ARBA00007430"/>
    </source>
</evidence>
<dbReference type="SUPFAM" id="SSF51735">
    <property type="entry name" value="NAD(P)-binding Rossmann-fold domains"/>
    <property type="match status" value="2"/>
</dbReference>
<dbReference type="PANTHER" id="PTHR43318:SF1">
    <property type="entry name" value="POLYSACCHARIDE BIOSYNTHESIS PROTEIN EPSC-RELATED"/>
    <property type="match status" value="1"/>
</dbReference>
<dbReference type="InterPro" id="IPR003869">
    <property type="entry name" value="Polysac_CapD-like"/>
</dbReference>
<protein>
    <submittedName>
        <fullName evidence="4">Nucleoside-diphosphate sugar epimerase/dehydratase</fullName>
    </submittedName>
</protein>
<organism evidence="4 5">
    <name type="scientific">Exiguobacterium antarcticum</name>
    <dbReference type="NCBI Taxonomy" id="132920"/>
    <lineage>
        <taxon>Bacteria</taxon>
        <taxon>Bacillati</taxon>
        <taxon>Bacillota</taxon>
        <taxon>Bacilli</taxon>
        <taxon>Bacillales</taxon>
        <taxon>Bacillales Family XII. Incertae Sedis</taxon>
        <taxon>Exiguobacterium</taxon>
    </lineage>
</organism>